<evidence type="ECO:0000256" key="6">
    <source>
        <dbReference type="RuleBase" id="RU000682"/>
    </source>
</evidence>
<proteinExistence type="predicted"/>
<keyword evidence="4 5" id="KW-0539">Nucleus</keyword>
<evidence type="ECO:0000256" key="4">
    <source>
        <dbReference type="ARBA" id="ARBA00023242"/>
    </source>
</evidence>
<dbReference type="InterPro" id="IPR017970">
    <property type="entry name" value="Homeobox_CS"/>
</dbReference>
<dbReference type="PROSITE" id="PS50071">
    <property type="entry name" value="HOMEOBOX_2"/>
    <property type="match status" value="1"/>
</dbReference>
<feature type="DNA-binding region" description="Homeobox" evidence="5">
    <location>
        <begin position="71"/>
        <end position="130"/>
    </location>
</feature>
<dbReference type="EMBL" id="CATQJL010000001">
    <property type="protein sequence ID" value="CAJ0590821.1"/>
    <property type="molecule type" value="Genomic_DNA"/>
</dbReference>
<evidence type="ECO:0000256" key="2">
    <source>
        <dbReference type="ARBA" id="ARBA00023125"/>
    </source>
</evidence>
<dbReference type="CDD" id="cd00086">
    <property type="entry name" value="homeodomain"/>
    <property type="match status" value="1"/>
</dbReference>
<dbReference type="GO" id="GO:0000981">
    <property type="term" value="F:DNA-binding transcription factor activity, RNA polymerase II-specific"/>
    <property type="evidence" value="ECO:0007669"/>
    <property type="project" value="InterPro"/>
</dbReference>
<keyword evidence="2 5" id="KW-0238">DNA-binding</keyword>
<reference evidence="9" key="1">
    <citation type="submission" date="2023-07" db="EMBL/GenBank/DDBJ databases">
        <authorList>
            <consortium name="CYATHOMIX"/>
        </authorList>
    </citation>
    <scope>NUCLEOTIDE SEQUENCE</scope>
    <source>
        <strain evidence="9">N/A</strain>
    </source>
</reference>
<keyword evidence="10" id="KW-1185">Reference proteome</keyword>
<feature type="compositionally biased region" description="Polar residues" evidence="7">
    <location>
        <begin position="157"/>
        <end position="173"/>
    </location>
</feature>
<keyword evidence="3 5" id="KW-0371">Homeobox</keyword>
<dbReference type="SMART" id="SM00389">
    <property type="entry name" value="HOX"/>
    <property type="match status" value="1"/>
</dbReference>
<feature type="domain" description="Homeobox" evidence="8">
    <location>
        <begin position="69"/>
        <end position="129"/>
    </location>
</feature>
<sequence>METGTCSYPATGIFDEIPWMSMPPAYYTYPVPGGGQSGYPMPMTMAHPMTYPGMASWYNYGAQSAQAGGKYKKKRNLFTKLQLNMLHRRFAEKEHIRQPERDNFAQMIGLTGEQVKIWFQNQRYKRKHRDYGVKDVSITESSGANTSVSSLSSPSPDTQQNDASVTSKDASSSLQMKMQATCSEAYENGYPHLYWTSQTPYYSSNFAPQRFQIAAEEKPSLSVCSENDSM</sequence>
<evidence type="ECO:0000256" key="1">
    <source>
        <dbReference type="ARBA" id="ARBA00004123"/>
    </source>
</evidence>
<dbReference type="PANTHER" id="PTHR24327">
    <property type="entry name" value="HOMEOBOX PROTEIN"/>
    <property type="match status" value="1"/>
</dbReference>
<dbReference type="AlphaFoldDB" id="A0AA36DP60"/>
<gene>
    <name evidence="9" type="ORF">CYNAS_LOCUS2804</name>
</gene>
<dbReference type="GO" id="GO:0005634">
    <property type="term" value="C:nucleus"/>
    <property type="evidence" value="ECO:0007669"/>
    <property type="project" value="UniProtKB-SubCell"/>
</dbReference>
<dbReference type="Gene3D" id="1.10.10.60">
    <property type="entry name" value="Homeodomain-like"/>
    <property type="match status" value="1"/>
</dbReference>
<accession>A0AA36DP60</accession>
<evidence type="ECO:0000256" key="3">
    <source>
        <dbReference type="ARBA" id="ARBA00023155"/>
    </source>
</evidence>
<evidence type="ECO:0000313" key="10">
    <source>
        <dbReference type="Proteomes" id="UP001176961"/>
    </source>
</evidence>
<dbReference type="Proteomes" id="UP001176961">
    <property type="component" value="Unassembled WGS sequence"/>
</dbReference>
<comment type="caution">
    <text evidence="9">The sequence shown here is derived from an EMBL/GenBank/DDBJ whole genome shotgun (WGS) entry which is preliminary data.</text>
</comment>
<dbReference type="InterPro" id="IPR001356">
    <property type="entry name" value="HD"/>
</dbReference>
<feature type="region of interest" description="Disordered" evidence="7">
    <location>
        <begin position="142"/>
        <end position="173"/>
    </location>
</feature>
<dbReference type="InterPro" id="IPR009057">
    <property type="entry name" value="Homeodomain-like_sf"/>
</dbReference>
<organism evidence="9 10">
    <name type="scientific">Cylicocyclus nassatus</name>
    <name type="common">Nematode worm</name>
    <dbReference type="NCBI Taxonomy" id="53992"/>
    <lineage>
        <taxon>Eukaryota</taxon>
        <taxon>Metazoa</taxon>
        <taxon>Ecdysozoa</taxon>
        <taxon>Nematoda</taxon>
        <taxon>Chromadorea</taxon>
        <taxon>Rhabditida</taxon>
        <taxon>Rhabditina</taxon>
        <taxon>Rhabditomorpha</taxon>
        <taxon>Strongyloidea</taxon>
        <taxon>Strongylidae</taxon>
        <taxon>Cylicocyclus</taxon>
    </lineage>
</organism>
<dbReference type="InterPro" id="IPR050460">
    <property type="entry name" value="Distal-less_Homeobox_TF"/>
</dbReference>
<dbReference type="GO" id="GO:0000978">
    <property type="term" value="F:RNA polymerase II cis-regulatory region sequence-specific DNA binding"/>
    <property type="evidence" value="ECO:0007669"/>
    <property type="project" value="TreeGrafter"/>
</dbReference>
<evidence type="ECO:0000256" key="5">
    <source>
        <dbReference type="PROSITE-ProRule" id="PRU00108"/>
    </source>
</evidence>
<evidence type="ECO:0000313" key="9">
    <source>
        <dbReference type="EMBL" id="CAJ0590821.1"/>
    </source>
</evidence>
<evidence type="ECO:0000259" key="8">
    <source>
        <dbReference type="PROSITE" id="PS50071"/>
    </source>
</evidence>
<protein>
    <recommendedName>
        <fullName evidence="8">Homeobox domain-containing protein</fullName>
    </recommendedName>
</protein>
<dbReference type="Pfam" id="PF00046">
    <property type="entry name" value="Homeodomain"/>
    <property type="match status" value="1"/>
</dbReference>
<feature type="compositionally biased region" description="Low complexity" evidence="7">
    <location>
        <begin position="147"/>
        <end position="156"/>
    </location>
</feature>
<evidence type="ECO:0000256" key="7">
    <source>
        <dbReference type="SAM" id="MobiDB-lite"/>
    </source>
</evidence>
<name>A0AA36DP60_CYLNA</name>
<comment type="subcellular location">
    <subcellularLocation>
        <location evidence="1 5 6">Nucleus</location>
    </subcellularLocation>
</comment>
<dbReference type="PANTHER" id="PTHR24327:SF41">
    <property type="entry name" value="BRAIN-SPECIFIC HOMEOBOX PROTEIN"/>
    <property type="match status" value="1"/>
</dbReference>
<dbReference type="PROSITE" id="PS00027">
    <property type="entry name" value="HOMEOBOX_1"/>
    <property type="match status" value="1"/>
</dbReference>
<dbReference type="SUPFAM" id="SSF46689">
    <property type="entry name" value="Homeodomain-like"/>
    <property type="match status" value="1"/>
</dbReference>